<accession>A0A0F7HL21</accession>
<evidence type="ECO:0000256" key="2">
    <source>
        <dbReference type="ARBA" id="ARBA00022730"/>
    </source>
</evidence>
<dbReference type="FunFam" id="3.40.50.300:FF:000830">
    <property type="entry name" value="Endonuclease MutS2"/>
    <property type="match status" value="1"/>
</dbReference>
<keyword evidence="8 9" id="KW-0238">DNA-binding</keyword>
<dbReference type="GO" id="GO:0045910">
    <property type="term" value="P:negative regulation of DNA recombination"/>
    <property type="evidence" value="ECO:0007669"/>
    <property type="project" value="InterPro"/>
</dbReference>
<dbReference type="InterPro" id="IPR046893">
    <property type="entry name" value="MSSS"/>
</dbReference>
<dbReference type="GO" id="GO:0072344">
    <property type="term" value="P:rescue of stalled ribosome"/>
    <property type="evidence" value="ECO:0007669"/>
    <property type="project" value="UniProtKB-UniRule"/>
</dbReference>
<comment type="similarity">
    <text evidence="9">Belongs to the DNA mismatch repair MutS family. MutS2 subfamily.</text>
</comment>
<comment type="function">
    <text evidence="9">Endonuclease that is involved in the suppression of homologous recombination and thus may have a key role in the control of bacterial genetic diversity.</text>
</comment>
<dbReference type="InterPro" id="IPR036187">
    <property type="entry name" value="DNA_mismatch_repair_MutS_sf"/>
</dbReference>
<dbReference type="PROSITE" id="PS00486">
    <property type="entry name" value="DNA_MISMATCH_REPAIR_2"/>
    <property type="match status" value="1"/>
</dbReference>
<dbReference type="GO" id="GO:0019843">
    <property type="term" value="F:rRNA binding"/>
    <property type="evidence" value="ECO:0007669"/>
    <property type="project" value="UniProtKB-UniRule"/>
</dbReference>
<reference evidence="14" key="2">
    <citation type="submission" date="2015-04" db="EMBL/GenBank/DDBJ databases">
        <title>Complete genome sequence of Salinicoccus halodurans strain H3B36, isolated from the Qaidam basin of China.</title>
        <authorList>
            <person name="Ma Y."/>
            <person name="Jiang K."/>
            <person name="Xue Y."/>
        </authorList>
    </citation>
    <scope>NUCLEOTIDE SEQUENCE [LARGE SCALE GENOMIC DNA]</scope>
    <source>
        <strain evidence="14">H3B36</strain>
    </source>
</reference>
<evidence type="ECO:0000256" key="6">
    <source>
        <dbReference type="ARBA" id="ARBA00022840"/>
    </source>
</evidence>
<protein>
    <recommendedName>
        <fullName evidence="9">Endonuclease MutS2</fullName>
        <ecNumber evidence="9">3.1.-.-</ecNumber>
    </recommendedName>
    <alternativeName>
        <fullName evidence="9">Ribosome-associated protein quality control-upstream factor</fullName>
        <shortName evidence="9">RQC-upstream factor</shortName>
        <shortName evidence="9">RqcU</shortName>
        <ecNumber evidence="9">3.6.4.-</ecNumber>
    </alternativeName>
</protein>
<dbReference type="PANTHER" id="PTHR48466:SF2">
    <property type="entry name" value="OS10G0509000 PROTEIN"/>
    <property type="match status" value="1"/>
</dbReference>
<dbReference type="PIRSF" id="PIRSF005814">
    <property type="entry name" value="MutS_YshD"/>
    <property type="match status" value="1"/>
</dbReference>
<dbReference type="InterPro" id="IPR005747">
    <property type="entry name" value="MutS2"/>
</dbReference>
<evidence type="ECO:0000256" key="4">
    <source>
        <dbReference type="ARBA" id="ARBA00022759"/>
    </source>
</evidence>
<dbReference type="GO" id="GO:0005524">
    <property type="term" value="F:ATP binding"/>
    <property type="evidence" value="ECO:0007669"/>
    <property type="project" value="UniProtKB-UniRule"/>
</dbReference>
<dbReference type="SMART" id="SM00534">
    <property type="entry name" value="MUTSac"/>
    <property type="match status" value="1"/>
</dbReference>
<dbReference type="Proteomes" id="UP000034029">
    <property type="component" value="Chromosome"/>
</dbReference>
<evidence type="ECO:0000313" key="15">
    <source>
        <dbReference type="Proteomes" id="UP000183090"/>
    </source>
</evidence>
<dbReference type="SUPFAM" id="SSF48334">
    <property type="entry name" value="DNA repair protein MutS, domain III"/>
    <property type="match status" value="1"/>
</dbReference>
<dbReference type="PROSITE" id="PS50828">
    <property type="entry name" value="SMR"/>
    <property type="match status" value="1"/>
</dbReference>
<dbReference type="InterPro" id="IPR000432">
    <property type="entry name" value="DNA_mismatch_repair_MutS_C"/>
</dbReference>
<evidence type="ECO:0000256" key="8">
    <source>
        <dbReference type="ARBA" id="ARBA00023125"/>
    </source>
</evidence>
<dbReference type="SMART" id="SM00533">
    <property type="entry name" value="MUTSd"/>
    <property type="match status" value="1"/>
</dbReference>
<dbReference type="Pfam" id="PF00488">
    <property type="entry name" value="MutS_V"/>
    <property type="match status" value="1"/>
</dbReference>
<keyword evidence="4 9" id="KW-0255">Endonuclease</keyword>
<evidence type="ECO:0000256" key="9">
    <source>
        <dbReference type="HAMAP-Rule" id="MF_00092"/>
    </source>
</evidence>
<keyword evidence="2 9" id="KW-0699">rRNA-binding</keyword>
<reference evidence="12 14" key="1">
    <citation type="journal article" date="2015" name="Int. J. Syst. Evol. Microbiol.">
        <title>Complete genome sequence of Salinicoccus halodurans H3B36, isolated from the Qaidam Basin in China.</title>
        <authorList>
            <person name="Jiang K."/>
            <person name="Xue Y."/>
            <person name="Ma Y."/>
        </authorList>
    </citation>
    <scope>NUCLEOTIDE SEQUENCE [LARGE SCALE GENOMIC DNA]</scope>
    <source>
        <strain evidence="12 14">H3B36</strain>
    </source>
</reference>
<feature type="coiled-coil region" evidence="10">
    <location>
        <begin position="555"/>
        <end position="597"/>
    </location>
</feature>
<dbReference type="EMBL" id="FOTB01000006">
    <property type="protein sequence ID" value="SFK93157.1"/>
    <property type="molecule type" value="Genomic_DNA"/>
</dbReference>
<comment type="function">
    <text evidence="9">Acts as a ribosome collision sensor, splitting the ribosome into its 2 subunits. Detects stalled/collided 70S ribosomes which it binds and splits by an ATP-hydrolysis driven conformational change. Acts upstream of the ribosome quality control system (RQC), a ribosome-associated complex that mediates the extraction of incompletely synthesized nascent chains from stalled ribosomes and their subsequent degradation. Probably generates substrates for RQC.</text>
</comment>
<dbReference type="InterPro" id="IPR002625">
    <property type="entry name" value="Smr_dom"/>
</dbReference>
<dbReference type="InterPro" id="IPR027417">
    <property type="entry name" value="P-loop_NTPase"/>
</dbReference>
<reference evidence="13 15" key="3">
    <citation type="submission" date="2016-10" db="EMBL/GenBank/DDBJ databases">
        <authorList>
            <person name="Varghese N."/>
            <person name="Submissions S."/>
        </authorList>
    </citation>
    <scope>NUCLEOTIDE SEQUENCE [LARGE SCALE GENOMIC DNA]</scope>
    <source>
        <strain evidence="13 15">CGMCC 1.6501</strain>
    </source>
</reference>
<evidence type="ECO:0000256" key="5">
    <source>
        <dbReference type="ARBA" id="ARBA00022801"/>
    </source>
</evidence>
<dbReference type="Proteomes" id="UP000183090">
    <property type="component" value="Unassembled WGS sequence"/>
</dbReference>
<gene>
    <name evidence="9" type="primary">mutS2</name>
    <name evidence="9" type="synonym">rqcU</name>
    <name evidence="12" type="ORF">AAT16_08205</name>
    <name evidence="13" type="ORF">SAMN05216235_2536</name>
</gene>
<dbReference type="InterPro" id="IPR036063">
    <property type="entry name" value="Smr_dom_sf"/>
</dbReference>
<organism evidence="13 15">
    <name type="scientific">Salinicoccus halodurans</name>
    <dbReference type="NCBI Taxonomy" id="407035"/>
    <lineage>
        <taxon>Bacteria</taxon>
        <taxon>Bacillati</taxon>
        <taxon>Bacillota</taxon>
        <taxon>Bacilli</taxon>
        <taxon>Bacillales</taxon>
        <taxon>Staphylococcaceae</taxon>
        <taxon>Salinicoccus</taxon>
    </lineage>
</organism>
<evidence type="ECO:0000313" key="14">
    <source>
        <dbReference type="Proteomes" id="UP000034029"/>
    </source>
</evidence>
<evidence type="ECO:0000259" key="11">
    <source>
        <dbReference type="PROSITE" id="PS50828"/>
    </source>
</evidence>
<dbReference type="SUPFAM" id="SSF52540">
    <property type="entry name" value="P-loop containing nucleoside triphosphate hydrolases"/>
    <property type="match status" value="1"/>
</dbReference>
<dbReference type="KEGG" id="shv:AAT16_08205"/>
<comment type="subunit">
    <text evidence="9">Homodimer. Binds to stalled ribosomes, contacting rRNA.</text>
</comment>
<keyword evidence="5 9" id="KW-0378">Hydrolase</keyword>
<keyword evidence="1 9" id="KW-0540">Nuclease</keyword>
<sequence length="776" mass="87151">MNDRTINALEFDKILGQLASQAESEKTRDRINPSMISTNLDEVTQMISEVDDAATMLRYKNIELSGITDIKQHIKRAEIGSMLGVPEFNHIRSMLNRKNMLMKVFDEFDEDEVELSYLPVYINGLPDIHFLYRRITETCDDSRVLDHASEALLRIRSKINSEEDRVRSRLNEIIRGGNQKKLSDSLITMRNNRYVVPVKVEHQGDFNGIVHDISASGQTVYMEPMAVVQMTNQIQNLKDEEQTEVERILYQLTAETAEVASELIMTDDALHHIDMVFAKAKYGSKIGGTKPEVVSDGGIYLPAAFHPLIPAEVSVKNDIVMDGETRAVIITGPNTGGKTVTIKTIGLSALMAQSGIPVPARDGSVLRMFSKIYSDIGDEQSIEQSLSTFSSHMTNITGILEETDADSLVLLDELGAGTDPEEGAALAISILEYLLTRQATIVATTHYPQLKSFSYTRGDVINASVEFDVNTLSPTYRLLMGIPGKSNAFEISNKLGLNPDVIMRARELAGRDSQEVNDMISALERHTRNARDNEYETEALLKESKNIHQDLKKHMDDFEGYKEKLRKNAREAANRIIKESEMKAEAVIQSLEEMKSRGAESIQEHEIIEQKKTLTDSYHQEEIKRKERAAEKEKIQSGDEVDVLSYGQKGEVLAVEGEEATVQMGIIKMKVGLDELKKRKKQKQERTVARRIGKSPVKRELDLRGERYEEALQKLDRYLDQVLLSNYNEVEIIHGKGTGALQKGVQQFLRTHPKVKSFRGGMPSEGGFGVTVVEMK</sequence>
<dbReference type="Gene3D" id="3.40.50.300">
    <property type="entry name" value="P-loop containing nucleotide triphosphate hydrolases"/>
    <property type="match status" value="1"/>
</dbReference>
<keyword evidence="14" id="KW-1185">Reference proteome</keyword>
<feature type="domain" description="Smr" evidence="11">
    <location>
        <begin position="701"/>
        <end position="776"/>
    </location>
</feature>
<dbReference type="GO" id="GO:0030983">
    <property type="term" value="F:mismatched DNA binding"/>
    <property type="evidence" value="ECO:0007669"/>
    <property type="project" value="InterPro"/>
</dbReference>
<dbReference type="SMART" id="SM00463">
    <property type="entry name" value="SMR"/>
    <property type="match status" value="1"/>
</dbReference>
<dbReference type="GO" id="GO:0140664">
    <property type="term" value="F:ATP-dependent DNA damage sensor activity"/>
    <property type="evidence" value="ECO:0007669"/>
    <property type="project" value="InterPro"/>
</dbReference>
<dbReference type="FunFam" id="3.30.1370.110:FF:000004">
    <property type="entry name" value="Endonuclease MutS2"/>
    <property type="match status" value="1"/>
</dbReference>
<dbReference type="EC" id="3.6.4.-" evidence="9"/>
<evidence type="ECO:0000313" key="13">
    <source>
        <dbReference type="EMBL" id="SFK93157.1"/>
    </source>
</evidence>
<evidence type="ECO:0000256" key="7">
    <source>
        <dbReference type="ARBA" id="ARBA00022884"/>
    </source>
</evidence>
<keyword evidence="7 9" id="KW-0694">RNA-binding</keyword>
<dbReference type="GO" id="GO:0016887">
    <property type="term" value="F:ATP hydrolysis activity"/>
    <property type="evidence" value="ECO:0007669"/>
    <property type="project" value="InterPro"/>
</dbReference>
<dbReference type="EC" id="3.1.-.-" evidence="9"/>
<dbReference type="PANTHER" id="PTHR48466">
    <property type="entry name" value="OS10G0509000 PROTEIN-RELATED"/>
    <property type="match status" value="1"/>
</dbReference>
<dbReference type="EMBL" id="CP011366">
    <property type="protein sequence ID" value="AKG74216.1"/>
    <property type="molecule type" value="Genomic_DNA"/>
</dbReference>
<dbReference type="OrthoDB" id="9808166at2"/>
<dbReference type="Pfam" id="PF01713">
    <property type="entry name" value="Smr"/>
    <property type="match status" value="1"/>
</dbReference>
<dbReference type="Pfam" id="PF20297">
    <property type="entry name" value="MSSS"/>
    <property type="match status" value="1"/>
</dbReference>
<keyword evidence="3 9" id="KW-0547">Nucleotide-binding</keyword>
<keyword evidence="10" id="KW-0175">Coiled coil</keyword>
<evidence type="ECO:0000256" key="10">
    <source>
        <dbReference type="SAM" id="Coils"/>
    </source>
</evidence>
<feature type="binding site" evidence="9">
    <location>
        <begin position="332"/>
        <end position="339"/>
    </location>
    <ligand>
        <name>ATP</name>
        <dbReference type="ChEBI" id="CHEBI:30616"/>
    </ligand>
</feature>
<evidence type="ECO:0000313" key="12">
    <source>
        <dbReference type="EMBL" id="AKG74216.1"/>
    </source>
</evidence>
<evidence type="ECO:0000256" key="3">
    <source>
        <dbReference type="ARBA" id="ARBA00022741"/>
    </source>
</evidence>
<dbReference type="InterPro" id="IPR045076">
    <property type="entry name" value="MutS"/>
</dbReference>
<name>A0A0F7HL21_9STAP</name>
<dbReference type="RefSeq" id="WP_046790398.1">
    <property type="nucleotide sequence ID" value="NZ_CP011366.1"/>
</dbReference>
<dbReference type="NCBIfam" id="TIGR01069">
    <property type="entry name" value="mutS2"/>
    <property type="match status" value="1"/>
</dbReference>
<dbReference type="AlphaFoldDB" id="A0A0F7HL21"/>
<dbReference type="SUPFAM" id="SSF160443">
    <property type="entry name" value="SMR domain-like"/>
    <property type="match status" value="1"/>
</dbReference>
<keyword evidence="6 9" id="KW-0067">ATP-binding</keyword>
<dbReference type="InterPro" id="IPR007696">
    <property type="entry name" value="DNA_mismatch_repair_MutS_core"/>
</dbReference>
<dbReference type="HAMAP" id="MF_00092">
    <property type="entry name" value="MutS2"/>
    <property type="match status" value="1"/>
</dbReference>
<dbReference type="CDD" id="cd03280">
    <property type="entry name" value="ABC_MutS2"/>
    <property type="match status" value="1"/>
</dbReference>
<dbReference type="GO" id="GO:0004519">
    <property type="term" value="F:endonuclease activity"/>
    <property type="evidence" value="ECO:0007669"/>
    <property type="project" value="UniProtKB-UniRule"/>
</dbReference>
<dbReference type="GO" id="GO:0006298">
    <property type="term" value="P:mismatch repair"/>
    <property type="evidence" value="ECO:0007669"/>
    <property type="project" value="InterPro"/>
</dbReference>
<dbReference type="GO" id="GO:0043023">
    <property type="term" value="F:ribosomal large subunit binding"/>
    <property type="evidence" value="ECO:0007669"/>
    <property type="project" value="UniProtKB-UniRule"/>
</dbReference>
<evidence type="ECO:0000256" key="1">
    <source>
        <dbReference type="ARBA" id="ARBA00022722"/>
    </source>
</evidence>
<proteinExistence type="inferred from homology"/>
<dbReference type="Gene3D" id="3.30.1370.110">
    <property type="match status" value="1"/>
</dbReference>